<accession>K3Y450</accession>
<keyword evidence="1" id="KW-1133">Transmembrane helix</keyword>
<reference evidence="3" key="1">
    <citation type="journal article" date="2012" name="Nat. Biotechnol.">
        <title>Reference genome sequence of the model plant Setaria.</title>
        <authorList>
            <person name="Bennetzen J.L."/>
            <person name="Schmutz J."/>
            <person name="Wang H."/>
            <person name="Percifield R."/>
            <person name="Hawkins J."/>
            <person name="Pontaroli A.C."/>
            <person name="Estep M."/>
            <person name="Feng L."/>
            <person name="Vaughn J.N."/>
            <person name="Grimwood J."/>
            <person name="Jenkins J."/>
            <person name="Barry K."/>
            <person name="Lindquist E."/>
            <person name="Hellsten U."/>
            <person name="Deshpande S."/>
            <person name="Wang X."/>
            <person name="Wu X."/>
            <person name="Mitros T."/>
            <person name="Triplett J."/>
            <person name="Yang X."/>
            <person name="Ye C.Y."/>
            <person name="Mauro-Herrera M."/>
            <person name="Wang L."/>
            <person name="Li P."/>
            <person name="Sharma M."/>
            <person name="Sharma R."/>
            <person name="Ronald P.C."/>
            <person name="Panaud O."/>
            <person name="Kellogg E.A."/>
            <person name="Brutnell T.P."/>
            <person name="Doust A.N."/>
            <person name="Tuskan G.A."/>
            <person name="Rokhsar D."/>
            <person name="Devos K.M."/>
        </authorList>
    </citation>
    <scope>NUCLEOTIDE SEQUENCE [LARGE SCALE GENOMIC DNA]</scope>
    <source>
        <strain evidence="3">cv. Yugu1</strain>
    </source>
</reference>
<dbReference type="EnsemblPlants" id="KQL09873">
    <property type="protein sequence ID" value="KQL09873"/>
    <property type="gene ID" value="SETIT_008988mg"/>
</dbReference>
<dbReference type="InParanoid" id="K3Y450"/>
<dbReference type="Gramene" id="KQL09873">
    <property type="protein sequence ID" value="KQL09873"/>
    <property type="gene ID" value="SETIT_008988mg"/>
</dbReference>
<dbReference type="HOGENOM" id="CLU_3280460_0_0_1"/>
<keyword evidence="1" id="KW-0472">Membrane</keyword>
<reference evidence="2" key="2">
    <citation type="submission" date="2018-08" db="UniProtKB">
        <authorList>
            <consortium name="EnsemblPlants"/>
        </authorList>
    </citation>
    <scope>IDENTIFICATION</scope>
    <source>
        <strain evidence="2">Yugu1</strain>
    </source>
</reference>
<keyword evidence="1" id="KW-0812">Transmembrane</keyword>
<feature type="transmembrane region" description="Helical" evidence="1">
    <location>
        <begin position="6"/>
        <end position="30"/>
    </location>
</feature>
<organism evidence="2 3">
    <name type="scientific">Setaria italica</name>
    <name type="common">Foxtail millet</name>
    <name type="synonym">Panicum italicum</name>
    <dbReference type="NCBI Taxonomy" id="4555"/>
    <lineage>
        <taxon>Eukaryota</taxon>
        <taxon>Viridiplantae</taxon>
        <taxon>Streptophyta</taxon>
        <taxon>Embryophyta</taxon>
        <taxon>Tracheophyta</taxon>
        <taxon>Spermatophyta</taxon>
        <taxon>Magnoliopsida</taxon>
        <taxon>Liliopsida</taxon>
        <taxon>Poales</taxon>
        <taxon>Poaceae</taxon>
        <taxon>PACMAD clade</taxon>
        <taxon>Panicoideae</taxon>
        <taxon>Panicodae</taxon>
        <taxon>Paniceae</taxon>
        <taxon>Cenchrinae</taxon>
        <taxon>Setaria</taxon>
    </lineage>
</organism>
<evidence type="ECO:0000256" key="1">
    <source>
        <dbReference type="SAM" id="Phobius"/>
    </source>
</evidence>
<keyword evidence="3" id="KW-1185">Reference proteome</keyword>
<evidence type="ECO:0000313" key="3">
    <source>
        <dbReference type="Proteomes" id="UP000004995"/>
    </source>
</evidence>
<name>K3Y450_SETIT</name>
<sequence length="41" mass="4660">MNFCDIVWLVAIIPSNLFMISFPLPTILWLNNVTGVCWCSS</sequence>
<dbReference type="Proteomes" id="UP000004995">
    <property type="component" value="Unassembled WGS sequence"/>
</dbReference>
<proteinExistence type="predicted"/>
<dbReference type="EMBL" id="AGNK02002287">
    <property type="status" value="NOT_ANNOTATED_CDS"/>
    <property type="molecule type" value="Genomic_DNA"/>
</dbReference>
<protein>
    <submittedName>
        <fullName evidence="2">Uncharacterized protein</fullName>
    </submittedName>
</protein>
<evidence type="ECO:0000313" key="2">
    <source>
        <dbReference type="EnsemblPlants" id="KQL09873"/>
    </source>
</evidence>
<dbReference type="AlphaFoldDB" id="K3Y450"/>